<name>A0A068VG51_COFCA</name>
<sequence>MYSGAATGDVLQHTHHHHPPRVRPSCDAWVSHVFPVAPWIANGCSEYELDCNTGRIQVTRSKLIEFLVNLQHEIHPSNPRFTSFHLNFLVALYCNCTQKAAWKYILEFLQQSLQS</sequence>
<dbReference type="AlphaFoldDB" id="A0A068VG51"/>
<dbReference type="Gramene" id="CDP19582">
    <property type="protein sequence ID" value="CDP19582"/>
    <property type="gene ID" value="GSCOC_T00006577001"/>
</dbReference>
<reference evidence="2" key="1">
    <citation type="journal article" date="2014" name="Science">
        <title>The coffee genome provides insight into the convergent evolution of caffeine biosynthesis.</title>
        <authorList>
            <person name="Denoeud F."/>
            <person name="Carretero-Paulet L."/>
            <person name="Dereeper A."/>
            <person name="Droc G."/>
            <person name="Guyot R."/>
            <person name="Pietrella M."/>
            <person name="Zheng C."/>
            <person name="Alberti A."/>
            <person name="Anthony F."/>
            <person name="Aprea G."/>
            <person name="Aury J.M."/>
            <person name="Bento P."/>
            <person name="Bernard M."/>
            <person name="Bocs S."/>
            <person name="Campa C."/>
            <person name="Cenci A."/>
            <person name="Combes M.C."/>
            <person name="Crouzillat D."/>
            <person name="Da Silva C."/>
            <person name="Daddiego L."/>
            <person name="De Bellis F."/>
            <person name="Dussert S."/>
            <person name="Garsmeur O."/>
            <person name="Gayraud T."/>
            <person name="Guignon V."/>
            <person name="Jahn K."/>
            <person name="Jamilloux V."/>
            <person name="Joet T."/>
            <person name="Labadie K."/>
            <person name="Lan T."/>
            <person name="Leclercq J."/>
            <person name="Lepelley M."/>
            <person name="Leroy T."/>
            <person name="Li L.T."/>
            <person name="Librado P."/>
            <person name="Lopez L."/>
            <person name="Munoz A."/>
            <person name="Noel B."/>
            <person name="Pallavicini A."/>
            <person name="Perrotta G."/>
            <person name="Poncet V."/>
            <person name="Pot D."/>
            <person name="Priyono X."/>
            <person name="Rigoreau M."/>
            <person name="Rouard M."/>
            <person name="Rozas J."/>
            <person name="Tranchant-Dubreuil C."/>
            <person name="VanBuren R."/>
            <person name="Zhang Q."/>
            <person name="Andrade A.C."/>
            <person name="Argout X."/>
            <person name="Bertrand B."/>
            <person name="de Kochko A."/>
            <person name="Graziosi G."/>
            <person name="Henry R.J."/>
            <person name="Jayarama X."/>
            <person name="Ming R."/>
            <person name="Nagai C."/>
            <person name="Rounsley S."/>
            <person name="Sankoff D."/>
            <person name="Giuliano G."/>
            <person name="Albert V.A."/>
            <person name="Wincker P."/>
            <person name="Lashermes P."/>
        </authorList>
    </citation>
    <scope>NUCLEOTIDE SEQUENCE [LARGE SCALE GENOMIC DNA]</scope>
    <source>
        <strain evidence="2">cv. DH200-94</strain>
    </source>
</reference>
<proteinExistence type="predicted"/>
<dbReference type="EMBL" id="HG739641">
    <property type="protein sequence ID" value="CDP19582.1"/>
    <property type="molecule type" value="Genomic_DNA"/>
</dbReference>
<dbReference type="InParanoid" id="A0A068VG51"/>
<accession>A0A068VG51</accession>
<dbReference type="PhylomeDB" id="A0A068VG51"/>
<dbReference type="Proteomes" id="UP000295252">
    <property type="component" value="Unassembled WGS sequence"/>
</dbReference>
<evidence type="ECO:0000313" key="2">
    <source>
        <dbReference type="Proteomes" id="UP000295252"/>
    </source>
</evidence>
<organism evidence="1 2">
    <name type="scientific">Coffea canephora</name>
    <name type="common">Robusta coffee</name>
    <dbReference type="NCBI Taxonomy" id="49390"/>
    <lineage>
        <taxon>Eukaryota</taxon>
        <taxon>Viridiplantae</taxon>
        <taxon>Streptophyta</taxon>
        <taxon>Embryophyta</taxon>
        <taxon>Tracheophyta</taxon>
        <taxon>Spermatophyta</taxon>
        <taxon>Magnoliopsida</taxon>
        <taxon>eudicotyledons</taxon>
        <taxon>Gunneridae</taxon>
        <taxon>Pentapetalae</taxon>
        <taxon>asterids</taxon>
        <taxon>lamiids</taxon>
        <taxon>Gentianales</taxon>
        <taxon>Rubiaceae</taxon>
        <taxon>Ixoroideae</taxon>
        <taxon>Gardenieae complex</taxon>
        <taxon>Bertiereae - Coffeeae clade</taxon>
        <taxon>Coffeeae</taxon>
        <taxon>Coffea</taxon>
    </lineage>
</organism>
<evidence type="ECO:0000313" key="1">
    <source>
        <dbReference type="EMBL" id="CDP19582.1"/>
    </source>
</evidence>
<keyword evidence="2" id="KW-1185">Reference proteome</keyword>
<protein>
    <submittedName>
        <fullName evidence="1">DH200=94 genomic scaffold, scaffold_557</fullName>
    </submittedName>
</protein>
<gene>
    <name evidence="1" type="ORF">GSCOC_T00006577001</name>
</gene>